<dbReference type="InterPro" id="IPR041827">
    <property type="entry name" value="CpdB_N"/>
</dbReference>
<keyword evidence="15" id="KW-1185">Reference proteome</keyword>
<dbReference type="SUPFAM" id="SSF55816">
    <property type="entry name" value="5'-nucleotidase (syn. UDP-sugar hydrolase), C-terminal domain"/>
    <property type="match status" value="1"/>
</dbReference>
<evidence type="ECO:0000256" key="3">
    <source>
        <dbReference type="ARBA" id="ARBA00001968"/>
    </source>
</evidence>
<dbReference type="SUPFAM" id="SSF56300">
    <property type="entry name" value="Metallo-dependent phosphatases"/>
    <property type="match status" value="1"/>
</dbReference>
<dbReference type="EMBL" id="UFWZ01000001">
    <property type="protein sequence ID" value="SUY45549.1"/>
    <property type="molecule type" value="Genomic_DNA"/>
</dbReference>
<dbReference type="InterPro" id="IPR036907">
    <property type="entry name" value="5'-Nucleotdase_C_sf"/>
</dbReference>
<dbReference type="PANTHER" id="PTHR11575">
    <property type="entry name" value="5'-NUCLEOTIDASE-RELATED"/>
    <property type="match status" value="1"/>
</dbReference>
<protein>
    <submittedName>
        <fullName evidence="14">5'-nucleotidase/2',3'-cyclic phosphodiesterase-like hydrolase</fullName>
    </submittedName>
</protein>
<evidence type="ECO:0000256" key="8">
    <source>
        <dbReference type="ARBA" id="ARBA00022741"/>
    </source>
</evidence>
<sequence>MNKCKSYKVVILETSDVHGTIFPIDYSDNTRKEVGLSKIATLVKEERDKKEDLILIDNGDMLQGTPLIYHYANIDSKGINPLIKVMNIMKYDAAVVGNHEFNYGKNFLNNAARDSNFRWISSNIIDKDTRRPYLGRPYIIKELENGIKVGIIGSTTKYIPNWEDSNNIEGIDFLDVIFPLKTFVSYLKNVEKVDLLVVSYHGGYERNIKTDESTSETGENQAYEICENIPEIDVLLTGHQHVFINKKIINGVLTVSPGYQGKALVKVEVTLENSSGSWKVVDKDSILLDTEHVKEDQNILNQVEDYEKATQRWLDTPIGIVEGDMFINSHLKTRLKDNAFVEFINKVQMKYAKVDISATSLFDNKAKGFKGGITMRNVVSNYIYPNTLKVIRVKGKDIKEALERSAAYFQKGVKDNTYSKDNNIDIRYKNMKIQPYNYDMWEGIDYKLDLSKPLGKRVVLLNYKNAKLDMNKELDVVMNNYRAGGGGDYDMFKDKPVIREINIDMSELIADYIIKKKVIKAEFDGNWEVIYPKDYFDDQL</sequence>
<dbReference type="Pfam" id="PF02872">
    <property type="entry name" value="5_nucleotid_C"/>
    <property type="match status" value="1"/>
</dbReference>
<dbReference type="RefSeq" id="WP_115640183.1">
    <property type="nucleotide sequence ID" value="NZ_UFWZ01000001.1"/>
</dbReference>
<proteinExistence type="inferred from homology"/>
<evidence type="ECO:0000313" key="15">
    <source>
        <dbReference type="Proteomes" id="UP000254664"/>
    </source>
</evidence>
<dbReference type="PANTHER" id="PTHR11575:SF6">
    <property type="entry name" value="2',3'-CYCLIC-NUCLEOTIDE 2'-PHOSPHODIESTERASE_3'-NUCLEOTIDASE"/>
    <property type="match status" value="1"/>
</dbReference>
<accession>A0A381J6Q5</accession>
<evidence type="ECO:0000256" key="5">
    <source>
        <dbReference type="ARBA" id="ARBA00006654"/>
    </source>
</evidence>
<keyword evidence="9 11" id="KW-0378">Hydrolase</keyword>
<dbReference type="InterPro" id="IPR006179">
    <property type="entry name" value="5_nucleotidase/apyrase"/>
</dbReference>
<feature type="domain" description="5'-Nucleotidase C-terminal" evidence="13">
    <location>
        <begin position="332"/>
        <end position="494"/>
    </location>
</feature>
<dbReference type="InterPro" id="IPR004843">
    <property type="entry name" value="Calcineurin-like_PHP"/>
</dbReference>
<keyword evidence="8 11" id="KW-0547">Nucleotide-binding</keyword>
<evidence type="ECO:0000313" key="14">
    <source>
        <dbReference type="EMBL" id="SUY45549.1"/>
    </source>
</evidence>
<dbReference type="InterPro" id="IPR029052">
    <property type="entry name" value="Metallo-depent_PP-like"/>
</dbReference>
<keyword evidence="6" id="KW-0479">Metal-binding</keyword>
<comment type="cofactor">
    <cofactor evidence="3">
        <name>a divalent metal cation</name>
        <dbReference type="ChEBI" id="CHEBI:60240"/>
    </cofactor>
</comment>
<dbReference type="PROSITE" id="PS00786">
    <property type="entry name" value="5_NUCLEOTIDASE_2"/>
    <property type="match status" value="1"/>
</dbReference>
<dbReference type="GO" id="GO:0000166">
    <property type="term" value="F:nucleotide binding"/>
    <property type="evidence" value="ECO:0007669"/>
    <property type="project" value="UniProtKB-KW"/>
</dbReference>
<dbReference type="Pfam" id="PF00149">
    <property type="entry name" value="Metallophos"/>
    <property type="match status" value="1"/>
</dbReference>
<evidence type="ECO:0000256" key="2">
    <source>
        <dbReference type="ARBA" id="ARBA00001730"/>
    </source>
</evidence>
<reference evidence="14 15" key="1">
    <citation type="submission" date="2018-06" db="EMBL/GenBank/DDBJ databases">
        <authorList>
            <consortium name="Pathogen Informatics"/>
            <person name="Doyle S."/>
        </authorList>
    </citation>
    <scope>NUCLEOTIDE SEQUENCE [LARGE SCALE GENOMIC DNA]</scope>
    <source>
        <strain evidence="14 15">NCTC9836</strain>
    </source>
</reference>
<dbReference type="Proteomes" id="UP000254664">
    <property type="component" value="Unassembled WGS sequence"/>
</dbReference>
<evidence type="ECO:0000259" key="12">
    <source>
        <dbReference type="Pfam" id="PF00149"/>
    </source>
</evidence>
<evidence type="ECO:0000256" key="4">
    <source>
        <dbReference type="ARBA" id="ARBA00004196"/>
    </source>
</evidence>
<comment type="similarity">
    <text evidence="5 11">Belongs to the 5'-nucleotidase family.</text>
</comment>
<dbReference type="GO" id="GO:0046872">
    <property type="term" value="F:metal ion binding"/>
    <property type="evidence" value="ECO:0007669"/>
    <property type="project" value="UniProtKB-KW"/>
</dbReference>
<comment type="subcellular location">
    <subcellularLocation>
        <location evidence="4">Cell envelope</location>
    </subcellularLocation>
</comment>
<dbReference type="Gene3D" id="3.90.780.10">
    <property type="entry name" value="5'-Nucleotidase, C-terminal domain"/>
    <property type="match status" value="1"/>
</dbReference>
<dbReference type="GO" id="GO:0030288">
    <property type="term" value="C:outer membrane-bounded periplasmic space"/>
    <property type="evidence" value="ECO:0007669"/>
    <property type="project" value="TreeGrafter"/>
</dbReference>
<name>A0A381J6Q5_9CLOT</name>
<dbReference type="AlphaFoldDB" id="A0A381J6Q5"/>
<dbReference type="InterPro" id="IPR008334">
    <property type="entry name" value="5'-Nucleotdase_C"/>
</dbReference>
<organism evidence="14 15">
    <name type="scientific">Clostridium putrefaciens</name>
    <dbReference type="NCBI Taxonomy" id="99675"/>
    <lineage>
        <taxon>Bacteria</taxon>
        <taxon>Bacillati</taxon>
        <taxon>Bacillota</taxon>
        <taxon>Clostridia</taxon>
        <taxon>Eubacteriales</taxon>
        <taxon>Clostridiaceae</taxon>
        <taxon>Clostridium</taxon>
    </lineage>
</organism>
<dbReference type="GO" id="GO:0008254">
    <property type="term" value="F:3'-nucleotidase activity"/>
    <property type="evidence" value="ECO:0007669"/>
    <property type="project" value="UniProtKB-EC"/>
</dbReference>
<evidence type="ECO:0000256" key="1">
    <source>
        <dbReference type="ARBA" id="ARBA00000527"/>
    </source>
</evidence>
<dbReference type="OrthoDB" id="9800780at2"/>
<evidence type="ECO:0000259" key="13">
    <source>
        <dbReference type="Pfam" id="PF02872"/>
    </source>
</evidence>
<dbReference type="PROSITE" id="PS00785">
    <property type="entry name" value="5_NUCLEOTIDASE_1"/>
    <property type="match status" value="1"/>
</dbReference>
<comment type="catalytic activity">
    <reaction evidence="2">
        <text>a nucleoside 2',3'-cyclic phosphate + H2O = a nucleoside 3'-phosphate + H(+)</text>
        <dbReference type="Rhea" id="RHEA:19621"/>
        <dbReference type="ChEBI" id="CHEBI:15377"/>
        <dbReference type="ChEBI" id="CHEBI:15378"/>
        <dbReference type="ChEBI" id="CHEBI:66949"/>
        <dbReference type="ChEBI" id="CHEBI:66954"/>
        <dbReference type="EC" id="3.1.4.16"/>
    </reaction>
</comment>
<feature type="domain" description="Calcineurin-like phosphoesterase" evidence="12">
    <location>
        <begin position="11"/>
        <end position="242"/>
    </location>
</feature>
<evidence type="ECO:0000256" key="9">
    <source>
        <dbReference type="ARBA" id="ARBA00022801"/>
    </source>
</evidence>
<comment type="catalytic activity">
    <reaction evidence="1">
        <text>a ribonucleoside 3'-phosphate + H2O = a ribonucleoside + phosphate</text>
        <dbReference type="Rhea" id="RHEA:10144"/>
        <dbReference type="ChEBI" id="CHEBI:13197"/>
        <dbReference type="ChEBI" id="CHEBI:15377"/>
        <dbReference type="ChEBI" id="CHEBI:18254"/>
        <dbReference type="ChEBI" id="CHEBI:43474"/>
        <dbReference type="EC" id="3.1.3.6"/>
    </reaction>
</comment>
<dbReference type="Gene3D" id="3.60.21.10">
    <property type="match status" value="1"/>
</dbReference>
<evidence type="ECO:0000256" key="11">
    <source>
        <dbReference type="RuleBase" id="RU362119"/>
    </source>
</evidence>
<dbReference type="CDD" id="cd07410">
    <property type="entry name" value="MPP_CpdB_N"/>
    <property type="match status" value="1"/>
</dbReference>
<dbReference type="PRINTS" id="PR01607">
    <property type="entry name" value="APYRASEFAMLY"/>
</dbReference>
<dbReference type="GO" id="GO:0009166">
    <property type="term" value="P:nucleotide catabolic process"/>
    <property type="evidence" value="ECO:0007669"/>
    <property type="project" value="InterPro"/>
</dbReference>
<evidence type="ECO:0000256" key="10">
    <source>
        <dbReference type="ARBA" id="ARBA00023268"/>
    </source>
</evidence>
<evidence type="ECO:0000256" key="7">
    <source>
        <dbReference type="ARBA" id="ARBA00022729"/>
    </source>
</evidence>
<dbReference type="InterPro" id="IPR006146">
    <property type="entry name" value="5'-Nucleotdase_CS"/>
</dbReference>
<keyword evidence="10" id="KW-0511">Multifunctional enzyme</keyword>
<keyword evidence="7" id="KW-0732">Signal</keyword>
<dbReference type="GO" id="GO:0008663">
    <property type="term" value="F:2',3'-cyclic-nucleotide 2'-phosphodiesterase activity"/>
    <property type="evidence" value="ECO:0007669"/>
    <property type="project" value="UniProtKB-EC"/>
</dbReference>
<gene>
    <name evidence="14" type="primary">yfkN</name>
    <name evidence="14" type="ORF">NCTC9836_00330</name>
</gene>
<evidence type="ECO:0000256" key="6">
    <source>
        <dbReference type="ARBA" id="ARBA00022723"/>
    </source>
</evidence>